<dbReference type="EMBL" id="JAOPJF010000024">
    <property type="protein sequence ID" value="KAK1145437.1"/>
    <property type="molecule type" value="Genomic_DNA"/>
</dbReference>
<comment type="caution">
    <text evidence="1">The sequence shown here is derived from an EMBL/GenBank/DDBJ whole genome shotgun (WGS) entry which is preliminary data.</text>
</comment>
<evidence type="ECO:0000313" key="1">
    <source>
        <dbReference type="EMBL" id="KAK1145437.1"/>
    </source>
</evidence>
<sequence>MTSSSLSLFLCPLLLCYLVAGAYATIIPESNPLTINLQVAADKDDPSCTKDSACKIGCCGPLDKETGKGVCGFGPDFCGKDCTSQCDRKSECDAGWGMQWSDASTCPLNVCCSKFGFCGTTEDFCQGKKVISPECTGDSAKAKTIGYWEGWNQEKKCDHMPAKDIPLGYYTHINFAFAYIDPTTFRVAPMDTATASRYRQVTALKARQPGLEVWIAIGGWAFNDPGNTATTFSDLAASETHQNTFAESLINFMVVNNFDGVDLDWEYPVADQRGGKREDYANYVTFLKGLRERLNASGRRFGISITLPASYWYLRGFDIANLEPHLDWFNIMTYDIHGLWDRNSTGGVGSYAFAHTNMTEINSGLELLWRNNINPGRVVLGLGFYGRSFTMKDSNCLTTGCPFSDGGRKGRCTDTEGILSGREINQIIKDGAKVTFDKEAAVKMVTWDKDQWVSWDDKETLKLKYDFANKRCLGGTMVWAVDLDDGTLIEALGETMGKNRTKHFKESNPFFIQGIL</sequence>
<gene>
    <name evidence="1" type="ORF">N8T08_004312</name>
</gene>
<dbReference type="Proteomes" id="UP001177260">
    <property type="component" value="Unassembled WGS sequence"/>
</dbReference>
<protein>
    <submittedName>
        <fullName evidence="1">Uncharacterized protein</fullName>
    </submittedName>
</protein>
<name>A0ACC3B5C7_9EURO</name>
<keyword evidence="2" id="KW-1185">Reference proteome</keyword>
<reference evidence="1 2" key="1">
    <citation type="journal article" date="2023" name="ACS Omega">
        <title>Identification of the Neoaspergillic Acid Biosynthesis Gene Cluster by Establishing an In Vitro CRISPR-Ribonucleoprotein Genetic System in Aspergillus melleus.</title>
        <authorList>
            <person name="Yuan B."/>
            <person name="Grau M.F."/>
            <person name="Murata R.M."/>
            <person name="Torok T."/>
            <person name="Venkateswaran K."/>
            <person name="Stajich J.E."/>
            <person name="Wang C.C.C."/>
        </authorList>
    </citation>
    <scope>NUCLEOTIDE SEQUENCE [LARGE SCALE GENOMIC DNA]</scope>
    <source>
        <strain evidence="1 2">IMV 1140</strain>
    </source>
</reference>
<accession>A0ACC3B5C7</accession>
<evidence type="ECO:0000313" key="2">
    <source>
        <dbReference type="Proteomes" id="UP001177260"/>
    </source>
</evidence>
<organism evidence="1 2">
    <name type="scientific">Aspergillus melleus</name>
    <dbReference type="NCBI Taxonomy" id="138277"/>
    <lineage>
        <taxon>Eukaryota</taxon>
        <taxon>Fungi</taxon>
        <taxon>Dikarya</taxon>
        <taxon>Ascomycota</taxon>
        <taxon>Pezizomycotina</taxon>
        <taxon>Eurotiomycetes</taxon>
        <taxon>Eurotiomycetidae</taxon>
        <taxon>Eurotiales</taxon>
        <taxon>Aspergillaceae</taxon>
        <taxon>Aspergillus</taxon>
        <taxon>Aspergillus subgen. Circumdati</taxon>
    </lineage>
</organism>
<proteinExistence type="predicted"/>